<name>A0A975B7J4_9BACT</name>
<keyword evidence="3" id="KW-1185">Reference proteome</keyword>
<keyword evidence="1" id="KW-1133">Transmembrane helix</keyword>
<dbReference type="RefSeq" id="WP_207691686.1">
    <property type="nucleotide sequence ID" value="NZ_CP061799.1"/>
</dbReference>
<keyword evidence="1" id="KW-0472">Membrane</keyword>
<evidence type="ECO:0000313" key="3">
    <source>
        <dbReference type="Proteomes" id="UP000663720"/>
    </source>
</evidence>
<accession>A0A975B7J4</accession>
<sequence>MKSKSNKWLNGNTMPIFVVTIFGFTGIFFHSLQFISNTSKFFSVLGTGLMLASALVITGVFVGFLFGIPKTLSSNPDSLTDNNSGNTAITHSISYHTNTNLEQISDWLTKILVGVGLTQLVHLPTYLKSASAAMSIGLGNQDDAAIFAFAVLIYFPVCGFLLGYLWTRLLVADAFQKADTGFQDFLNSLMRTIAEIEVRIETEQNVSAKQEIQTIRRIVEQAFGAYTQDAGQVINKLEELVKNFDKMRFELVEDYKHSTKVSGVIAQARALASQANLTEREINDRIINASSDGERIVNIGLLYIVKTEKGVDYLIDLINNPRSPFEQYHAMLLAEHMAYGLNEEQRKKLENVLNNHKYLNQKQSGGRWLIKNRILNKINEKNSICTNNPVNNFDDDKDHDSGNDSS</sequence>
<feature type="transmembrane region" description="Helical" evidence="1">
    <location>
        <begin position="144"/>
        <end position="166"/>
    </location>
</feature>
<reference evidence="2" key="1">
    <citation type="journal article" date="2021" name="Microb. Physiol.">
        <title>Proteogenomic Insights into the Physiology of Marine, Sulfate-Reducing, Filamentous Desulfonema limicola and Desulfonema magnum.</title>
        <authorList>
            <person name="Schnaars V."/>
            <person name="Wohlbrand L."/>
            <person name="Scheve S."/>
            <person name="Hinrichs C."/>
            <person name="Reinhardt R."/>
            <person name="Rabus R."/>
        </authorList>
    </citation>
    <scope>NUCLEOTIDE SEQUENCE</scope>
    <source>
        <strain evidence="2">5ac10</strain>
    </source>
</reference>
<evidence type="ECO:0000256" key="1">
    <source>
        <dbReference type="SAM" id="Phobius"/>
    </source>
</evidence>
<feature type="transmembrane region" description="Helical" evidence="1">
    <location>
        <begin position="12"/>
        <end position="35"/>
    </location>
</feature>
<evidence type="ECO:0000313" key="2">
    <source>
        <dbReference type="EMBL" id="QTA80000.1"/>
    </source>
</evidence>
<dbReference type="AlphaFoldDB" id="A0A975B7J4"/>
<proteinExistence type="predicted"/>
<feature type="transmembrane region" description="Helical" evidence="1">
    <location>
        <begin position="41"/>
        <end position="66"/>
    </location>
</feature>
<organism evidence="2 3">
    <name type="scientific">Desulfonema limicola</name>
    <dbReference type="NCBI Taxonomy" id="45656"/>
    <lineage>
        <taxon>Bacteria</taxon>
        <taxon>Pseudomonadati</taxon>
        <taxon>Thermodesulfobacteriota</taxon>
        <taxon>Desulfobacteria</taxon>
        <taxon>Desulfobacterales</taxon>
        <taxon>Desulfococcaceae</taxon>
        <taxon>Desulfonema</taxon>
    </lineage>
</organism>
<dbReference type="EMBL" id="CP061799">
    <property type="protein sequence ID" value="QTA80000.1"/>
    <property type="molecule type" value="Genomic_DNA"/>
</dbReference>
<protein>
    <submittedName>
        <fullName evidence="2">Uncharacterized protein</fullName>
    </submittedName>
</protein>
<gene>
    <name evidence="2" type="ORF">dnl_22850</name>
</gene>
<keyword evidence="1" id="KW-0812">Transmembrane</keyword>
<dbReference type="KEGG" id="dli:dnl_22850"/>
<dbReference type="Proteomes" id="UP000663720">
    <property type="component" value="Chromosome"/>
</dbReference>